<evidence type="ECO:0000256" key="2">
    <source>
        <dbReference type="SAM" id="MobiDB-lite"/>
    </source>
</evidence>
<dbReference type="AlphaFoldDB" id="A0AAN6YR81"/>
<organism evidence="3 4">
    <name type="scientific">Podospora fimiseda</name>
    <dbReference type="NCBI Taxonomy" id="252190"/>
    <lineage>
        <taxon>Eukaryota</taxon>
        <taxon>Fungi</taxon>
        <taxon>Dikarya</taxon>
        <taxon>Ascomycota</taxon>
        <taxon>Pezizomycotina</taxon>
        <taxon>Sordariomycetes</taxon>
        <taxon>Sordariomycetidae</taxon>
        <taxon>Sordariales</taxon>
        <taxon>Podosporaceae</taxon>
        <taxon>Podospora</taxon>
    </lineage>
</organism>
<name>A0AAN6YR81_9PEZI</name>
<feature type="compositionally biased region" description="Low complexity" evidence="2">
    <location>
        <begin position="183"/>
        <end position="197"/>
    </location>
</feature>
<comment type="caution">
    <text evidence="3">The sequence shown here is derived from an EMBL/GenBank/DDBJ whole genome shotgun (WGS) entry which is preliminary data.</text>
</comment>
<feature type="coiled-coil region" evidence="1">
    <location>
        <begin position="229"/>
        <end position="274"/>
    </location>
</feature>
<keyword evidence="4" id="KW-1185">Reference proteome</keyword>
<gene>
    <name evidence="3" type="ORF">QBC38DRAFT_134099</name>
</gene>
<reference evidence="3" key="1">
    <citation type="journal article" date="2023" name="Mol. Phylogenet. Evol.">
        <title>Genome-scale phylogeny and comparative genomics of the fungal order Sordariales.</title>
        <authorList>
            <person name="Hensen N."/>
            <person name="Bonometti L."/>
            <person name="Westerberg I."/>
            <person name="Brannstrom I.O."/>
            <person name="Guillou S."/>
            <person name="Cros-Aarteil S."/>
            <person name="Calhoun S."/>
            <person name="Haridas S."/>
            <person name="Kuo A."/>
            <person name="Mondo S."/>
            <person name="Pangilinan J."/>
            <person name="Riley R."/>
            <person name="LaButti K."/>
            <person name="Andreopoulos B."/>
            <person name="Lipzen A."/>
            <person name="Chen C."/>
            <person name="Yan M."/>
            <person name="Daum C."/>
            <person name="Ng V."/>
            <person name="Clum A."/>
            <person name="Steindorff A."/>
            <person name="Ohm R.A."/>
            <person name="Martin F."/>
            <person name="Silar P."/>
            <person name="Natvig D.O."/>
            <person name="Lalanne C."/>
            <person name="Gautier V."/>
            <person name="Ament-Velasquez S.L."/>
            <person name="Kruys A."/>
            <person name="Hutchinson M.I."/>
            <person name="Powell A.J."/>
            <person name="Barry K."/>
            <person name="Miller A.N."/>
            <person name="Grigoriev I.V."/>
            <person name="Debuchy R."/>
            <person name="Gladieux P."/>
            <person name="Hiltunen Thoren M."/>
            <person name="Johannesson H."/>
        </authorList>
    </citation>
    <scope>NUCLEOTIDE SEQUENCE</scope>
    <source>
        <strain evidence="3">CBS 990.96</strain>
    </source>
</reference>
<proteinExistence type="predicted"/>
<evidence type="ECO:0000313" key="4">
    <source>
        <dbReference type="Proteomes" id="UP001301958"/>
    </source>
</evidence>
<evidence type="ECO:0008006" key="5">
    <source>
        <dbReference type="Google" id="ProtNLM"/>
    </source>
</evidence>
<reference evidence="3" key="2">
    <citation type="submission" date="2023-05" db="EMBL/GenBank/DDBJ databases">
        <authorList>
            <consortium name="Lawrence Berkeley National Laboratory"/>
            <person name="Steindorff A."/>
            <person name="Hensen N."/>
            <person name="Bonometti L."/>
            <person name="Westerberg I."/>
            <person name="Brannstrom I.O."/>
            <person name="Guillou S."/>
            <person name="Cros-Aarteil S."/>
            <person name="Calhoun S."/>
            <person name="Haridas S."/>
            <person name="Kuo A."/>
            <person name="Mondo S."/>
            <person name="Pangilinan J."/>
            <person name="Riley R."/>
            <person name="Labutti K."/>
            <person name="Andreopoulos B."/>
            <person name="Lipzen A."/>
            <person name="Chen C."/>
            <person name="Yanf M."/>
            <person name="Daum C."/>
            <person name="Ng V."/>
            <person name="Clum A."/>
            <person name="Ohm R."/>
            <person name="Martin F."/>
            <person name="Silar P."/>
            <person name="Natvig D."/>
            <person name="Lalanne C."/>
            <person name="Gautier V."/>
            <person name="Ament-Velasquez S.L."/>
            <person name="Kruys A."/>
            <person name="Hutchinson M.I."/>
            <person name="Powell A.J."/>
            <person name="Barry K."/>
            <person name="Miller A.N."/>
            <person name="Grigoriev I.V."/>
            <person name="Debuchy R."/>
            <person name="Gladieux P."/>
            <person name="Thoren M.H."/>
            <person name="Johannesson H."/>
        </authorList>
    </citation>
    <scope>NUCLEOTIDE SEQUENCE</scope>
    <source>
        <strain evidence="3">CBS 990.96</strain>
    </source>
</reference>
<sequence>MNPKERWSLVGLASQPGDLAVTGCSESYWTTSPLWTRCTHTTTTTTTPGIPSFMDHQTNPSFIFYNCPALAAPQFPQLPLYYQYSGTSAEQLDYNGTLCATAYPYLDQSWFTVPVPMPTNSFNTIGNLEAIPSIDSLSSSHLLSFENTCTQPLPQCYDFYQNAAFPSFCTTEPKPPSISPQTNYSEYSPENSENSENLAPLASSDIQPSFLENNTGADVPIHLRSRVAAAKSRKKRREAEQKLNEAHRRMVDKRIDMVEQEKELRREMHALRDQMRMHSTCGENCRRLVEYLNKTEHWDNEEESKVVLGLVV</sequence>
<dbReference type="EMBL" id="MU865559">
    <property type="protein sequence ID" value="KAK4221327.1"/>
    <property type="molecule type" value="Genomic_DNA"/>
</dbReference>
<dbReference type="Proteomes" id="UP001301958">
    <property type="component" value="Unassembled WGS sequence"/>
</dbReference>
<feature type="region of interest" description="Disordered" evidence="2">
    <location>
        <begin position="171"/>
        <end position="198"/>
    </location>
</feature>
<evidence type="ECO:0000313" key="3">
    <source>
        <dbReference type="EMBL" id="KAK4221327.1"/>
    </source>
</evidence>
<evidence type="ECO:0000256" key="1">
    <source>
        <dbReference type="SAM" id="Coils"/>
    </source>
</evidence>
<protein>
    <recommendedName>
        <fullName evidence="5">BZIP domain-containing protein</fullName>
    </recommendedName>
</protein>
<accession>A0AAN6YR81</accession>
<keyword evidence="1" id="KW-0175">Coiled coil</keyword>